<feature type="region of interest" description="Disordered" evidence="1">
    <location>
        <begin position="75"/>
        <end position="124"/>
    </location>
</feature>
<dbReference type="AlphaFoldDB" id="A0A151MQL2"/>
<dbReference type="EMBL" id="AKHW03005461">
    <property type="protein sequence ID" value="KYO26824.1"/>
    <property type="molecule type" value="Genomic_DNA"/>
</dbReference>
<organism evidence="2 3">
    <name type="scientific">Alligator mississippiensis</name>
    <name type="common">American alligator</name>
    <dbReference type="NCBI Taxonomy" id="8496"/>
    <lineage>
        <taxon>Eukaryota</taxon>
        <taxon>Metazoa</taxon>
        <taxon>Chordata</taxon>
        <taxon>Craniata</taxon>
        <taxon>Vertebrata</taxon>
        <taxon>Euteleostomi</taxon>
        <taxon>Archelosauria</taxon>
        <taxon>Archosauria</taxon>
        <taxon>Crocodylia</taxon>
        <taxon>Alligatoridae</taxon>
        <taxon>Alligatorinae</taxon>
        <taxon>Alligator</taxon>
    </lineage>
</organism>
<protein>
    <submittedName>
        <fullName evidence="2">Uncharacterized protein</fullName>
    </submittedName>
</protein>
<comment type="caution">
    <text evidence="2">The sequence shown here is derived from an EMBL/GenBank/DDBJ whole genome shotgun (WGS) entry which is preliminary data.</text>
</comment>
<name>A0A151MQL2_ALLMI</name>
<accession>A0A151MQL2</accession>
<proteinExistence type="predicted"/>
<evidence type="ECO:0000313" key="3">
    <source>
        <dbReference type="Proteomes" id="UP000050525"/>
    </source>
</evidence>
<keyword evidence="3" id="KW-1185">Reference proteome</keyword>
<evidence type="ECO:0000313" key="2">
    <source>
        <dbReference type="EMBL" id="KYO26824.1"/>
    </source>
</evidence>
<gene>
    <name evidence="2" type="ORF">Y1Q_0019270</name>
</gene>
<dbReference type="Proteomes" id="UP000050525">
    <property type="component" value="Unassembled WGS sequence"/>
</dbReference>
<feature type="compositionally biased region" description="Basic and acidic residues" evidence="1">
    <location>
        <begin position="87"/>
        <end position="118"/>
    </location>
</feature>
<evidence type="ECO:0000256" key="1">
    <source>
        <dbReference type="SAM" id="MobiDB-lite"/>
    </source>
</evidence>
<sequence length="143" mass="16523">MSSVFTPAYEELHTQMFLNEVTTCRLPAVVLLGQQQVDAFEFKRHPRAGTVNTSVPGCQDDVDWKVSQEALDYSYSHKGNEQSNLQKRKEEEIKQLHNEENEKRNKTDGEESDNRDFSTESITENNSLLTTEKFTGRYSTFCY</sequence>
<reference evidence="2 3" key="1">
    <citation type="journal article" date="2012" name="Genome Biol.">
        <title>Sequencing three crocodilian genomes to illuminate the evolution of archosaurs and amniotes.</title>
        <authorList>
            <person name="St John J.A."/>
            <person name="Braun E.L."/>
            <person name="Isberg S.R."/>
            <person name="Miles L.G."/>
            <person name="Chong A.Y."/>
            <person name="Gongora J."/>
            <person name="Dalzell P."/>
            <person name="Moran C."/>
            <person name="Bed'hom B."/>
            <person name="Abzhanov A."/>
            <person name="Burgess S.C."/>
            <person name="Cooksey A.M."/>
            <person name="Castoe T.A."/>
            <person name="Crawford N.G."/>
            <person name="Densmore L.D."/>
            <person name="Drew J.C."/>
            <person name="Edwards S.V."/>
            <person name="Faircloth B.C."/>
            <person name="Fujita M.K."/>
            <person name="Greenwold M.J."/>
            <person name="Hoffmann F.G."/>
            <person name="Howard J.M."/>
            <person name="Iguchi T."/>
            <person name="Janes D.E."/>
            <person name="Khan S.Y."/>
            <person name="Kohno S."/>
            <person name="de Koning A.J."/>
            <person name="Lance S.L."/>
            <person name="McCarthy F.M."/>
            <person name="McCormack J.E."/>
            <person name="Merchant M.E."/>
            <person name="Peterson D.G."/>
            <person name="Pollock D.D."/>
            <person name="Pourmand N."/>
            <person name="Raney B.J."/>
            <person name="Roessler K.A."/>
            <person name="Sanford J.R."/>
            <person name="Sawyer R.H."/>
            <person name="Schmidt C.J."/>
            <person name="Triplett E.W."/>
            <person name="Tuberville T.D."/>
            <person name="Venegas-Anaya M."/>
            <person name="Howard J.T."/>
            <person name="Jarvis E.D."/>
            <person name="Guillette L.J.Jr."/>
            <person name="Glenn T.C."/>
            <person name="Green R.E."/>
            <person name="Ray D.A."/>
        </authorList>
    </citation>
    <scope>NUCLEOTIDE SEQUENCE [LARGE SCALE GENOMIC DNA]</scope>
    <source>
        <strain evidence="2">KSC_2009_1</strain>
    </source>
</reference>